<keyword evidence="3" id="KW-1185">Reference proteome</keyword>
<name>A0ABY9TYB3_9GAMM</name>
<dbReference type="InterPro" id="IPR016709">
    <property type="entry name" value="HadA-like"/>
</dbReference>
<accession>A0ABY9TYB3</accession>
<proteinExistence type="predicted"/>
<organism evidence="2 3">
    <name type="scientific">Thalassotalea psychrophila</name>
    <dbReference type="NCBI Taxonomy" id="3065647"/>
    <lineage>
        <taxon>Bacteria</taxon>
        <taxon>Pseudomonadati</taxon>
        <taxon>Pseudomonadota</taxon>
        <taxon>Gammaproteobacteria</taxon>
        <taxon>Alteromonadales</taxon>
        <taxon>Colwelliaceae</taxon>
        <taxon>Thalassotalea</taxon>
    </lineage>
</organism>
<dbReference type="SUPFAM" id="SSF54637">
    <property type="entry name" value="Thioesterase/thiol ester dehydrase-isomerase"/>
    <property type="match status" value="1"/>
</dbReference>
<evidence type="ECO:0000313" key="2">
    <source>
        <dbReference type="EMBL" id="WNC73827.1"/>
    </source>
</evidence>
<dbReference type="CDD" id="cd03441">
    <property type="entry name" value="R_hydratase_like"/>
    <property type="match status" value="1"/>
</dbReference>
<dbReference type="Pfam" id="PF13452">
    <property type="entry name" value="FAS1_DH_region"/>
    <property type="match status" value="1"/>
</dbReference>
<dbReference type="Proteomes" id="UP001258994">
    <property type="component" value="Chromosome"/>
</dbReference>
<feature type="domain" description="FAS1-like dehydratase" evidence="1">
    <location>
        <begin position="6"/>
        <end position="137"/>
    </location>
</feature>
<dbReference type="PIRSF" id="PIRSF018072">
    <property type="entry name" value="UCP018072"/>
    <property type="match status" value="1"/>
</dbReference>
<gene>
    <name evidence="2" type="ORF">RGQ13_07510</name>
</gene>
<dbReference type="Gene3D" id="3.10.129.10">
    <property type="entry name" value="Hotdog Thioesterase"/>
    <property type="match status" value="1"/>
</dbReference>
<protein>
    <submittedName>
        <fullName evidence="2">MaoC family dehydratase N-terminal domain-containing protein</fullName>
    </submittedName>
</protein>
<evidence type="ECO:0000259" key="1">
    <source>
        <dbReference type="Pfam" id="PF13452"/>
    </source>
</evidence>
<evidence type="ECO:0000313" key="3">
    <source>
        <dbReference type="Proteomes" id="UP001258994"/>
    </source>
</evidence>
<dbReference type="InterPro" id="IPR029069">
    <property type="entry name" value="HotDog_dom_sf"/>
</dbReference>
<dbReference type="EMBL" id="CP134145">
    <property type="protein sequence ID" value="WNC73827.1"/>
    <property type="molecule type" value="Genomic_DNA"/>
</dbReference>
<reference evidence="3" key="1">
    <citation type="submission" date="2023-09" db="EMBL/GenBank/DDBJ databases">
        <authorList>
            <person name="Zhang C."/>
        </authorList>
    </citation>
    <scope>NUCLEOTIDE SEQUENCE [LARGE SCALE GENOMIC DNA]</scope>
    <source>
        <strain evidence="3">SQ149</strain>
    </source>
</reference>
<dbReference type="RefSeq" id="WP_348392937.1">
    <property type="nucleotide sequence ID" value="NZ_CP134145.1"/>
</dbReference>
<sequence length="147" mass="16275">MLDQSKIGHKFPTFKIDVEKGRLKMFAKAIGETNPIYSDESAAIEAGYKTIPAPPTFPFTIELDGPELLPVLRVLNMDIGKLLHGSQDFEYFDTIYAGDCIEVNCVIVNMFSKKGGALEFVELESSYSNQNAKLVAKATCTLVYRNA</sequence>
<dbReference type="InterPro" id="IPR039569">
    <property type="entry name" value="FAS1-like_DH_region"/>
</dbReference>